<evidence type="ECO:0000256" key="1">
    <source>
        <dbReference type="SAM" id="MobiDB-lite"/>
    </source>
</evidence>
<organism evidence="2 3">
    <name type="scientific">Pyricularia oryzae</name>
    <name type="common">Rice blast fungus</name>
    <name type="synonym">Magnaporthe oryzae</name>
    <dbReference type="NCBI Taxonomy" id="318829"/>
    <lineage>
        <taxon>Eukaryota</taxon>
        <taxon>Fungi</taxon>
        <taxon>Dikarya</taxon>
        <taxon>Ascomycota</taxon>
        <taxon>Pezizomycotina</taxon>
        <taxon>Sordariomycetes</taxon>
        <taxon>Sordariomycetidae</taxon>
        <taxon>Magnaporthales</taxon>
        <taxon>Pyriculariaceae</taxon>
        <taxon>Pyricularia</taxon>
    </lineage>
</organism>
<feature type="compositionally biased region" description="Polar residues" evidence="1">
    <location>
        <begin position="804"/>
        <end position="819"/>
    </location>
</feature>
<feature type="region of interest" description="Disordered" evidence="1">
    <location>
        <begin position="1"/>
        <end position="66"/>
    </location>
</feature>
<feature type="compositionally biased region" description="Polar residues" evidence="1">
    <location>
        <begin position="492"/>
        <end position="513"/>
    </location>
</feature>
<feature type="compositionally biased region" description="Low complexity" evidence="1">
    <location>
        <begin position="820"/>
        <end position="837"/>
    </location>
</feature>
<evidence type="ECO:0000313" key="2">
    <source>
        <dbReference type="EMBL" id="QBZ61474.1"/>
    </source>
</evidence>
<feature type="compositionally biased region" description="Basic and acidic residues" evidence="1">
    <location>
        <begin position="158"/>
        <end position="175"/>
    </location>
</feature>
<proteinExistence type="predicted"/>
<feature type="compositionally biased region" description="Low complexity" evidence="1">
    <location>
        <begin position="694"/>
        <end position="708"/>
    </location>
</feature>
<protein>
    <submittedName>
        <fullName evidence="2">Uncharacterized protein</fullName>
    </submittedName>
</protein>
<sequence length="981" mass="105132">MSTNTETTPQTVHVTTQPSSVSVPTGVAALEAPSAATPASPNRSRKVAPLSLGPVTHQPSAPTAPETVSAIVDAQHTTQQFAPRQAQLQQIQPRPSSADAGPPPSPSGAIPWTGPTYANGYKDGRVKDPVPSNLRGKANPQGGSFSVMHIDINTAEAKRRDEIAKRTSERTERAAKMAHMAGYTSFSRRRLDEAPNSPAANLSSSSLSMTSTATPNAQTGGPRQTSLDPKQTKEEQARLLTLLRTLNPVSVVDQLCKGLAYFGGIPGAPPPEDGVFPESAEKNGSGNQFVGFIAEIFPHQISNQALNMSPTRSYTLLQDTVDEASMPPKNMSASPPKEPGKRPRGRPKGSKATKVRKDKGMRKVLAKAPGASGAPMDPTTSVDVDSSWVDVEENVGHTPGGHGVPGHMAPTGDQQSSVPKKRGRPKGSKNRPKERTGDPNANGDMGTPNSKMKKPKKQKNGAVDDGEPFDMNDHHQGNTAESAMTAMRSLHHTNSMATTSLTATNQPNSTTYMSPPAHTVGTPTGSKRKRNPMIASNPDGNGPETAGPVMGGMPHSSMANGQLPPPVAIAQPPNKRQRQSRDENNISGTPGNASGAPADSTLPVVGDAVVGDDGFENRISTVTNDDIETFEALQSQLEQETERSRVQNHSPHGQVPLSQSRGPNHYENSNHSIPLGTQHGSTHVSEAESRTNGPTQQFQQQQQQQQQQQPPPPQQHHTQQPRQLSVSSQPQQQAPMQPRSSSQPYYAQVDSNSSYSQQPQQSRPQTQQQQPSSQQFPTQSQPQAPQHYNSQQSRQQQPYNSYQHSPQTYTAPQQTTSRYPLSQQQSQQQQRHQPQRLTTNPAVNDTAYRPSSNTSAVGFSSPSFGSQHGSQQASAAPSVNTYAPTRTNSYSSTPMRQRQSQPGPVSHNNMSANMESFHGFDTGTNSLFDNMGLDPSSHAPLGLAAPYNLNSGGGVARSSSGSTTDFGQNFPADRYYNGVRR</sequence>
<feature type="compositionally biased region" description="Basic residues" evidence="1">
    <location>
        <begin position="419"/>
        <end position="430"/>
    </location>
</feature>
<feature type="compositionally biased region" description="Low complexity" evidence="1">
    <location>
        <begin position="194"/>
        <end position="215"/>
    </location>
</feature>
<feature type="compositionally biased region" description="Basic residues" evidence="1">
    <location>
        <begin position="342"/>
        <end position="365"/>
    </location>
</feature>
<feature type="compositionally biased region" description="Low complexity" evidence="1">
    <location>
        <begin position="80"/>
        <end position="100"/>
    </location>
</feature>
<feature type="compositionally biased region" description="Low complexity" evidence="1">
    <location>
        <begin position="751"/>
        <end position="803"/>
    </location>
</feature>
<accession>A0A4P7NHK9</accession>
<dbReference type="EMBL" id="CP034207">
    <property type="protein sequence ID" value="QBZ61474.1"/>
    <property type="molecule type" value="Genomic_DNA"/>
</dbReference>
<dbReference type="AlphaFoldDB" id="A0A4P7NHK9"/>
<reference evidence="2 3" key="1">
    <citation type="journal article" date="2019" name="Mol. Biol. Evol.">
        <title>Blast fungal genomes show frequent chromosomal changes, gene gains and losses, and effector gene turnover.</title>
        <authorList>
            <person name="Gomez Luciano L.B."/>
            <person name="Jason Tsai I."/>
            <person name="Chuma I."/>
            <person name="Tosa Y."/>
            <person name="Chen Y.H."/>
            <person name="Li J.Y."/>
            <person name="Li M.Y."/>
            <person name="Jade Lu M.Y."/>
            <person name="Nakayashiki H."/>
            <person name="Li W.H."/>
        </authorList>
    </citation>
    <scope>NUCLEOTIDE SEQUENCE [LARGE SCALE GENOMIC DNA]</scope>
    <source>
        <strain evidence="2">MZ5-1-6</strain>
    </source>
</reference>
<feature type="compositionally biased region" description="Polar residues" evidence="1">
    <location>
        <begin position="838"/>
        <end position="907"/>
    </location>
</feature>
<feature type="compositionally biased region" description="Polar residues" evidence="1">
    <location>
        <begin position="216"/>
        <end position="229"/>
    </location>
</feature>
<name>A0A4P7NHK9_PYROR</name>
<feature type="region of interest" description="Disordered" evidence="1">
    <location>
        <begin position="953"/>
        <end position="981"/>
    </location>
</feature>
<feature type="region of interest" description="Disordered" evidence="1">
    <location>
        <begin position="323"/>
        <end position="907"/>
    </location>
</feature>
<evidence type="ECO:0000313" key="3">
    <source>
        <dbReference type="Proteomes" id="UP000294847"/>
    </source>
</evidence>
<feature type="compositionally biased region" description="Low complexity" evidence="1">
    <location>
        <begin position="28"/>
        <end position="42"/>
    </location>
</feature>
<feature type="region of interest" description="Disordered" evidence="1">
    <location>
        <begin position="158"/>
        <end position="233"/>
    </location>
</feature>
<dbReference type="VEuPathDB" id="FungiDB:M_BR32_EuGene_00043421"/>
<dbReference type="Proteomes" id="UP000294847">
    <property type="component" value="Chromosome 4"/>
</dbReference>
<feature type="region of interest" description="Disordered" evidence="1">
    <location>
        <begin position="80"/>
        <end position="145"/>
    </location>
</feature>
<feature type="compositionally biased region" description="Polar residues" evidence="1">
    <location>
        <begin position="647"/>
        <end position="672"/>
    </location>
</feature>
<gene>
    <name evidence="2" type="ORF">PoMZ_08423</name>
</gene>
<feature type="compositionally biased region" description="Low complexity" evidence="1">
    <location>
        <begin position="715"/>
        <end position="744"/>
    </location>
</feature>
<feature type="compositionally biased region" description="Low complexity" evidence="1">
    <location>
        <begin position="1"/>
        <end position="18"/>
    </location>
</feature>